<comment type="caution">
    <text evidence="1">The sequence shown here is derived from an EMBL/GenBank/DDBJ whole genome shotgun (WGS) entry which is preliminary data.</text>
</comment>
<evidence type="ECO:0000313" key="1">
    <source>
        <dbReference type="EMBL" id="MBT1703213.1"/>
    </source>
</evidence>
<protein>
    <submittedName>
        <fullName evidence="1">Uncharacterized protein</fullName>
    </submittedName>
</protein>
<keyword evidence="2" id="KW-1185">Reference proteome</keyword>
<sequence>MKKNYPDMRILDETDKYFIGHIFEDAYLIEKRNGEEVVHDDFYGDPSCGLISKNNDWAIIAGEHLTVWTRGKTTKIEKEDLRWIYALRTKDNKTVEILIDPWTDKSAIWTLDIATLQFKKVKDFEDYKEKERTDEVVW</sequence>
<dbReference type="RefSeq" id="WP_254153178.1">
    <property type="nucleotide sequence ID" value="NZ_JAHESD010000012.1"/>
</dbReference>
<dbReference type="EMBL" id="JAHESD010000012">
    <property type="protein sequence ID" value="MBT1703213.1"/>
    <property type="molecule type" value="Genomic_DNA"/>
</dbReference>
<reference evidence="1 2" key="1">
    <citation type="submission" date="2021-05" db="EMBL/GenBank/DDBJ databases">
        <title>A Polyphasic approach of four new species of the genus Ohtaekwangia: Ohtaekwangia histidinii sp. nov., Ohtaekwangia cretensis sp. nov., Ohtaekwangia indiensis sp. nov., Ohtaekwangia reichenbachii sp. nov. from diverse environment.</title>
        <authorList>
            <person name="Octaviana S."/>
        </authorList>
    </citation>
    <scope>NUCLEOTIDE SEQUENCE [LARGE SCALE GENOMIC DNA]</scope>
    <source>
        <strain evidence="1 2">PWU20</strain>
    </source>
</reference>
<organism evidence="1 2">
    <name type="scientific">Chryseosolibacter indicus</name>
    <dbReference type="NCBI Taxonomy" id="2782351"/>
    <lineage>
        <taxon>Bacteria</taxon>
        <taxon>Pseudomonadati</taxon>
        <taxon>Bacteroidota</taxon>
        <taxon>Cytophagia</taxon>
        <taxon>Cytophagales</taxon>
        <taxon>Chryseotaleaceae</taxon>
        <taxon>Chryseosolibacter</taxon>
    </lineage>
</organism>
<name>A0ABS5VP66_9BACT</name>
<accession>A0ABS5VP66</accession>
<dbReference type="Proteomes" id="UP000772618">
    <property type="component" value="Unassembled WGS sequence"/>
</dbReference>
<proteinExistence type="predicted"/>
<evidence type="ECO:0000313" key="2">
    <source>
        <dbReference type="Proteomes" id="UP000772618"/>
    </source>
</evidence>
<gene>
    <name evidence="1" type="ORF">KK060_07970</name>
</gene>